<keyword evidence="2 3" id="KW-0694">RNA-binding</keyword>
<dbReference type="Proteomes" id="UP000194946">
    <property type="component" value="Unassembled WGS sequence"/>
</dbReference>
<sequence>MDLIEWKDFEKIVMVAGTIIKVEDFPEARKPAYKIWVDFGAYGERKTSAQVVSLYAKEELIGKQIIGVINFPEKQIGPFRSQFLLTGFETDQGIVISTIERPVPNGTKIS</sequence>
<dbReference type="PROSITE" id="PS50886">
    <property type="entry name" value="TRBD"/>
    <property type="match status" value="1"/>
</dbReference>
<dbReference type="Gene3D" id="2.40.50.140">
    <property type="entry name" value="Nucleic acid-binding proteins"/>
    <property type="match status" value="1"/>
</dbReference>
<reference evidence="6" key="1">
    <citation type="submission" date="2014-06" db="EMBL/GenBank/DDBJ databases">
        <authorList>
            <person name="Winans N.J."/>
            <person name="Newell P.D."/>
            <person name="Douglas A.E."/>
        </authorList>
    </citation>
    <scope>NUCLEOTIDE SEQUENCE [LARGE SCALE GENOMIC DNA]</scope>
    <source>
        <strain evidence="6">DmL_052</strain>
    </source>
</reference>
<name>A0A251ZSR8_9PROT</name>
<comment type="caution">
    <text evidence="5">The sequence shown here is derived from an EMBL/GenBank/DDBJ whole genome shotgun (WGS) entry which is preliminary data.</text>
</comment>
<evidence type="ECO:0000313" key="5">
    <source>
        <dbReference type="EMBL" id="OUI77708.1"/>
    </source>
</evidence>
<accession>A0A251ZSR8</accession>
<evidence type="ECO:0000259" key="4">
    <source>
        <dbReference type="PROSITE" id="PS50886"/>
    </source>
</evidence>
<feature type="domain" description="TRNA-binding" evidence="4">
    <location>
        <begin position="8"/>
        <end position="110"/>
    </location>
</feature>
<dbReference type="NCBIfam" id="NF007495">
    <property type="entry name" value="PRK10089.1-4"/>
    <property type="match status" value="1"/>
</dbReference>
<keyword evidence="1 3" id="KW-0820">tRNA-binding</keyword>
<dbReference type="SUPFAM" id="SSF50249">
    <property type="entry name" value="Nucleic acid-binding proteins"/>
    <property type="match status" value="1"/>
</dbReference>
<gene>
    <name evidence="5" type="ORF">HK18_03440</name>
</gene>
<dbReference type="FunFam" id="2.40.50.140:FF:000165">
    <property type="entry name" value="Chaperone CsaA"/>
    <property type="match status" value="1"/>
</dbReference>
<dbReference type="NCBIfam" id="NF007494">
    <property type="entry name" value="PRK10089.1-3"/>
    <property type="match status" value="1"/>
</dbReference>
<organism evidence="5 6">
    <name type="scientific">Commensalibacter intestini</name>
    <dbReference type="NCBI Taxonomy" id="479936"/>
    <lineage>
        <taxon>Bacteria</taxon>
        <taxon>Pseudomonadati</taxon>
        <taxon>Pseudomonadota</taxon>
        <taxon>Alphaproteobacteria</taxon>
        <taxon>Acetobacterales</taxon>
        <taxon>Acetobacteraceae</taxon>
    </lineage>
</organism>
<dbReference type="GO" id="GO:0000049">
    <property type="term" value="F:tRNA binding"/>
    <property type="evidence" value="ECO:0007669"/>
    <property type="project" value="UniProtKB-UniRule"/>
</dbReference>
<proteinExistence type="predicted"/>
<dbReference type="AlphaFoldDB" id="A0A251ZSR8"/>
<protein>
    <submittedName>
        <fullName evidence="5">tRNA-binding protein</fullName>
    </submittedName>
</protein>
<dbReference type="InterPro" id="IPR012340">
    <property type="entry name" value="NA-bd_OB-fold"/>
</dbReference>
<evidence type="ECO:0000313" key="6">
    <source>
        <dbReference type="Proteomes" id="UP000194946"/>
    </source>
</evidence>
<dbReference type="Pfam" id="PF01588">
    <property type="entry name" value="tRNA_bind"/>
    <property type="match status" value="1"/>
</dbReference>
<dbReference type="RefSeq" id="WP_008854992.1">
    <property type="nucleotide sequence ID" value="NZ_JOPB01000023.1"/>
</dbReference>
<dbReference type="InterPro" id="IPR002547">
    <property type="entry name" value="tRNA-bd_dom"/>
</dbReference>
<evidence type="ECO:0000256" key="3">
    <source>
        <dbReference type="PROSITE-ProRule" id="PRU00209"/>
    </source>
</evidence>
<dbReference type="InterPro" id="IPR008231">
    <property type="entry name" value="CsaA"/>
</dbReference>
<dbReference type="CDD" id="cd02798">
    <property type="entry name" value="tRNA_bind_CsaA"/>
    <property type="match status" value="1"/>
</dbReference>
<keyword evidence="6" id="KW-1185">Reference proteome</keyword>
<evidence type="ECO:0000256" key="2">
    <source>
        <dbReference type="ARBA" id="ARBA00022884"/>
    </source>
</evidence>
<dbReference type="NCBIfam" id="TIGR02222">
    <property type="entry name" value="chap_CsaA"/>
    <property type="match status" value="1"/>
</dbReference>
<evidence type="ECO:0000256" key="1">
    <source>
        <dbReference type="ARBA" id="ARBA00022555"/>
    </source>
</evidence>
<dbReference type="EMBL" id="JOPB01000023">
    <property type="protein sequence ID" value="OUI77708.1"/>
    <property type="molecule type" value="Genomic_DNA"/>
</dbReference>